<sequence length="46" mass="5325">MGHWRSRSGEVREALGFREEQSINNEFETVHVLGMLPVRGTRVQID</sequence>
<dbReference type="PATRIC" id="fig|991778.3.peg.4646"/>
<protein>
    <submittedName>
        <fullName evidence="1">Uncharacterized protein</fullName>
    </submittedName>
</protein>
<accession>F2AXD5</accession>
<proteinExistence type="predicted"/>
<evidence type="ECO:0000313" key="2">
    <source>
        <dbReference type="Proteomes" id="UP000006222"/>
    </source>
</evidence>
<name>F2AXD5_RHOBT</name>
<organism evidence="1 2">
    <name type="scientific">Rhodopirellula baltica WH47</name>
    <dbReference type="NCBI Taxonomy" id="991778"/>
    <lineage>
        <taxon>Bacteria</taxon>
        <taxon>Pseudomonadati</taxon>
        <taxon>Planctomycetota</taxon>
        <taxon>Planctomycetia</taxon>
        <taxon>Pirellulales</taxon>
        <taxon>Pirellulaceae</taxon>
        <taxon>Rhodopirellula</taxon>
    </lineage>
</organism>
<dbReference type="AlphaFoldDB" id="F2AXD5"/>
<comment type="caution">
    <text evidence="1">The sequence shown here is derived from an EMBL/GenBank/DDBJ whole genome shotgun (WGS) entry which is preliminary data.</text>
</comment>
<dbReference type="Proteomes" id="UP000006222">
    <property type="component" value="Unassembled WGS sequence"/>
</dbReference>
<gene>
    <name evidence="1" type="ORF">RBWH47_01843</name>
</gene>
<dbReference type="EMBL" id="AFAR01000216">
    <property type="protein sequence ID" value="EGF25648.1"/>
    <property type="molecule type" value="Genomic_DNA"/>
</dbReference>
<evidence type="ECO:0000313" key="1">
    <source>
        <dbReference type="EMBL" id="EGF25648.1"/>
    </source>
</evidence>
<reference evidence="1 2" key="1">
    <citation type="journal article" date="2013" name="Mar. Genomics">
        <title>Expression of sulfatases in Rhodopirellula baltica and the diversity of sulfatases in the genus Rhodopirellula.</title>
        <authorList>
            <person name="Wegner C.E."/>
            <person name="Richter-Heitmann T."/>
            <person name="Klindworth A."/>
            <person name="Klockow C."/>
            <person name="Richter M."/>
            <person name="Achstetter T."/>
            <person name="Glockner F.O."/>
            <person name="Harder J."/>
        </authorList>
    </citation>
    <scope>NUCLEOTIDE SEQUENCE [LARGE SCALE GENOMIC DNA]</scope>
    <source>
        <strain evidence="1 2">WH47</strain>
    </source>
</reference>